<dbReference type="RefSeq" id="WP_316973157.1">
    <property type="nucleotide sequence ID" value="NZ_JAWIIJ010000003.1"/>
</dbReference>
<keyword evidence="1" id="KW-0677">Repeat</keyword>
<comment type="caution">
    <text evidence="7">The sequence shown here is derived from an EMBL/GenBank/DDBJ whole genome shotgun (WGS) entry which is preliminary data.</text>
</comment>
<dbReference type="GO" id="GO:0005524">
    <property type="term" value="F:ATP binding"/>
    <property type="evidence" value="ECO:0007669"/>
    <property type="project" value="UniProtKB-KW"/>
</dbReference>
<name>A0ABU3VW48_9GAMM</name>
<dbReference type="Gene3D" id="1.10.287.1490">
    <property type="match status" value="1"/>
</dbReference>
<dbReference type="Pfam" id="PF12848">
    <property type="entry name" value="ABC_tran_Xtn"/>
    <property type="match status" value="1"/>
</dbReference>
<dbReference type="SMART" id="SM00382">
    <property type="entry name" value="AAA"/>
    <property type="match status" value="2"/>
</dbReference>
<dbReference type="InterPro" id="IPR032524">
    <property type="entry name" value="ABC_tran_C"/>
</dbReference>
<keyword evidence="3 7" id="KW-0067">ATP-binding</keyword>
<dbReference type="SUPFAM" id="SSF52540">
    <property type="entry name" value="P-loop containing nucleoside triphosphate hydrolases"/>
    <property type="match status" value="2"/>
</dbReference>
<keyword evidence="2" id="KW-0547">Nucleotide-binding</keyword>
<feature type="domain" description="ABC transporter" evidence="6">
    <location>
        <begin position="2"/>
        <end position="246"/>
    </location>
</feature>
<proteinExistence type="predicted"/>
<accession>A0ABU3VW48</accession>
<dbReference type="InterPro" id="IPR017871">
    <property type="entry name" value="ABC_transporter-like_CS"/>
</dbReference>
<sequence>MLTITDLSLQRGGVWLLESANLTVQPGDRVAIVGANGAGKSSLFKLLLGQLSQEQGDVSLPGGCRIAHMAQEFEASERSARDFVLDGDLELRRMEAELAAAEAASDDHAIARLHGELDLYQAWDAPRRAESLIRGLGFADSDIERPVSAFSGGWRIRLNLAQALMRPSDLLLLDEPTNHLDLDACLWLEGWLRRYPGTLLFISHDRDFMDRVATHVVHFERKGLNAYSGNYSAFERQRSERLAQQQANYERQQSEIAQIERFISRFKAKASKARQAQSRVKALERMEKIAPAHVDSPFSFQFPVADKVSSPLLSIRQGEAGHGDRVVLSGLNLSLLPGSRVGLLGPNGAGKSTLIDALRGEATLLAGERNPGENLAVGYFAQHQLEALDLDASPFLHLQRLAPTASEQRIRNFLGGFNFHGDEALSPIRSFSGGEKARVALATIAWQKPNLLLLDEPTNHLDLEMRQALTMALQDFDGAIVVVSHDRHLLRNTVDEFWLVNDGGVTEYDGDLEDYERWLAERRKDDGEPPRRQAEPDQADASPVPAGLSADERKAKKRAEAALRQQISPYRKRQTTLEKQMEKLQQTLAELEAALSRPEVYEAENKDRLKTLLAEQASCKADLDEAEAEWLDVSETVETMEAGLV</sequence>
<dbReference type="PROSITE" id="PS00211">
    <property type="entry name" value="ABC_TRANSPORTER_1"/>
    <property type="match status" value="1"/>
</dbReference>
<dbReference type="InterPro" id="IPR032781">
    <property type="entry name" value="ABC_tran_Xtn"/>
</dbReference>
<dbReference type="CDD" id="cd03221">
    <property type="entry name" value="ABCF_EF-3"/>
    <property type="match status" value="2"/>
</dbReference>
<feature type="coiled-coil region" evidence="4">
    <location>
        <begin position="574"/>
        <end position="629"/>
    </location>
</feature>
<evidence type="ECO:0000256" key="2">
    <source>
        <dbReference type="ARBA" id="ARBA00022741"/>
    </source>
</evidence>
<keyword evidence="4" id="KW-0175">Coiled coil</keyword>
<reference evidence="7 8" key="1">
    <citation type="submission" date="2023-10" db="EMBL/GenBank/DDBJ databases">
        <title>Characteristics and mechanism of a salt-tolerant marine origin heterotrophic nitrifying- aerobic denitrifying bacteria Marinobacter xestospongiae HN1.</title>
        <authorList>
            <person name="Qi R."/>
        </authorList>
    </citation>
    <scope>NUCLEOTIDE SEQUENCE [LARGE SCALE GENOMIC DNA]</scope>
    <source>
        <strain evidence="7 8">HN1</strain>
    </source>
</reference>
<dbReference type="PROSITE" id="PS50893">
    <property type="entry name" value="ABC_TRANSPORTER_2"/>
    <property type="match status" value="2"/>
</dbReference>
<evidence type="ECO:0000256" key="4">
    <source>
        <dbReference type="SAM" id="Coils"/>
    </source>
</evidence>
<dbReference type="PANTHER" id="PTHR19211:SF14">
    <property type="entry name" value="ATP-BINDING CASSETTE SUB-FAMILY F MEMBER 1"/>
    <property type="match status" value="1"/>
</dbReference>
<feature type="region of interest" description="Disordered" evidence="5">
    <location>
        <begin position="522"/>
        <end position="562"/>
    </location>
</feature>
<dbReference type="PANTHER" id="PTHR19211">
    <property type="entry name" value="ATP-BINDING TRANSPORT PROTEIN-RELATED"/>
    <property type="match status" value="1"/>
</dbReference>
<evidence type="ECO:0000313" key="8">
    <source>
        <dbReference type="Proteomes" id="UP001269819"/>
    </source>
</evidence>
<dbReference type="Proteomes" id="UP001269819">
    <property type="component" value="Unassembled WGS sequence"/>
</dbReference>
<feature type="domain" description="ABC transporter" evidence="6">
    <location>
        <begin position="310"/>
        <end position="527"/>
    </location>
</feature>
<dbReference type="InterPro" id="IPR027417">
    <property type="entry name" value="P-loop_NTPase"/>
</dbReference>
<protein>
    <submittedName>
        <fullName evidence="7">ATP-binding cassette domain-containing protein</fullName>
    </submittedName>
</protein>
<dbReference type="InterPro" id="IPR003593">
    <property type="entry name" value="AAA+_ATPase"/>
</dbReference>
<dbReference type="InterPro" id="IPR050611">
    <property type="entry name" value="ABCF"/>
</dbReference>
<feature type="compositionally biased region" description="Basic and acidic residues" evidence="5">
    <location>
        <begin position="550"/>
        <end position="561"/>
    </location>
</feature>
<evidence type="ECO:0000259" key="6">
    <source>
        <dbReference type="PROSITE" id="PS50893"/>
    </source>
</evidence>
<evidence type="ECO:0000256" key="1">
    <source>
        <dbReference type="ARBA" id="ARBA00022737"/>
    </source>
</evidence>
<feature type="compositionally biased region" description="Basic and acidic residues" evidence="5">
    <location>
        <begin position="522"/>
        <end position="535"/>
    </location>
</feature>
<evidence type="ECO:0000256" key="5">
    <source>
        <dbReference type="SAM" id="MobiDB-lite"/>
    </source>
</evidence>
<keyword evidence="8" id="KW-1185">Reference proteome</keyword>
<dbReference type="EMBL" id="JAWIIJ010000003">
    <property type="protein sequence ID" value="MDV2078380.1"/>
    <property type="molecule type" value="Genomic_DNA"/>
</dbReference>
<evidence type="ECO:0000256" key="3">
    <source>
        <dbReference type="ARBA" id="ARBA00022840"/>
    </source>
</evidence>
<dbReference type="InterPro" id="IPR003439">
    <property type="entry name" value="ABC_transporter-like_ATP-bd"/>
</dbReference>
<dbReference type="Pfam" id="PF16326">
    <property type="entry name" value="ABC_tran_CTD"/>
    <property type="match status" value="1"/>
</dbReference>
<evidence type="ECO:0000313" key="7">
    <source>
        <dbReference type="EMBL" id="MDV2078380.1"/>
    </source>
</evidence>
<dbReference type="Pfam" id="PF00005">
    <property type="entry name" value="ABC_tran"/>
    <property type="match status" value="2"/>
</dbReference>
<organism evidence="7 8">
    <name type="scientific">Marinobacter xestospongiae</name>
    <dbReference type="NCBI Taxonomy" id="994319"/>
    <lineage>
        <taxon>Bacteria</taxon>
        <taxon>Pseudomonadati</taxon>
        <taxon>Pseudomonadota</taxon>
        <taxon>Gammaproteobacteria</taxon>
        <taxon>Pseudomonadales</taxon>
        <taxon>Marinobacteraceae</taxon>
        <taxon>Marinobacter</taxon>
    </lineage>
</organism>
<dbReference type="Gene3D" id="3.40.50.300">
    <property type="entry name" value="P-loop containing nucleotide triphosphate hydrolases"/>
    <property type="match status" value="2"/>
</dbReference>
<gene>
    <name evidence="7" type="ORF">RYS15_06775</name>
</gene>